<organism evidence="1">
    <name type="scientific">Culex pipiens</name>
    <name type="common">House mosquito</name>
    <dbReference type="NCBI Taxonomy" id="7175"/>
    <lineage>
        <taxon>Eukaryota</taxon>
        <taxon>Metazoa</taxon>
        <taxon>Ecdysozoa</taxon>
        <taxon>Arthropoda</taxon>
        <taxon>Hexapoda</taxon>
        <taxon>Insecta</taxon>
        <taxon>Pterygota</taxon>
        <taxon>Neoptera</taxon>
        <taxon>Endopterygota</taxon>
        <taxon>Diptera</taxon>
        <taxon>Nematocera</taxon>
        <taxon>Culicoidea</taxon>
        <taxon>Culicidae</taxon>
        <taxon>Culicinae</taxon>
        <taxon>Culicini</taxon>
        <taxon>Culex</taxon>
        <taxon>Culex</taxon>
    </lineage>
</organism>
<proteinExistence type="predicted"/>
<dbReference type="AlphaFoldDB" id="A0A8D8B2Q2"/>
<reference evidence="1" key="1">
    <citation type="submission" date="2021-05" db="EMBL/GenBank/DDBJ databases">
        <authorList>
            <person name="Alioto T."/>
            <person name="Alioto T."/>
            <person name="Gomez Garrido J."/>
        </authorList>
    </citation>
    <scope>NUCLEOTIDE SEQUENCE</scope>
</reference>
<evidence type="ECO:0000313" key="1">
    <source>
        <dbReference type="EMBL" id="CAG6468151.1"/>
    </source>
</evidence>
<protein>
    <submittedName>
        <fullName evidence="1">(northern house mosquito) hypothetical protein</fullName>
    </submittedName>
</protein>
<accession>A0A8D8B2Q2</accession>
<dbReference type="EMBL" id="HBUE01059930">
    <property type="protein sequence ID" value="CAG6468151.1"/>
    <property type="molecule type" value="Transcribed_RNA"/>
</dbReference>
<name>A0A8D8B2Q2_CULPI</name>
<sequence>MCSCLARQAVRNERMREDEGWRGGEMSNLNAKVKQKQTNEICHTCVSASQFRVSDLNLFFFFKHKLSFLQNAAACSFFIWENGRMERENGGLLSFFLIATLVRLRQTRAKV</sequence>